<proteinExistence type="predicted"/>
<reference evidence="3" key="1">
    <citation type="journal article" date="2013" name="Science">
        <title>The Amborella genome and the evolution of flowering plants.</title>
        <authorList>
            <consortium name="Amborella Genome Project"/>
        </authorList>
    </citation>
    <scope>NUCLEOTIDE SEQUENCE [LARGE SCALE GENOMIC DNA]</scope>
</reference>
<dbReference type="AlphaFoldDB" id="U5DDK9"/>
<keyword evidence="3" id="KW-1185">Reference proteome</keyword>
<dbReference type="Proteomes" id="UP000017836">
    <property type="component" value="Unassembled WGS sequence"/>
</dbReference>
<gene>
    <name evidence="2" type="ORF">AMTR_s00065p00015770</name>
</gene>
<organism evidence="2 3">
    <name type="scientific">Amborella trichopoda</name>
    <dbReference type="NCBI Taxonomy" id="13333"/>
    <lineage>
        <taxon>Eukaryota</taxon>
        <taxon>Viridiplantae</taxon>
        <taxon>Streptophyta</taxon>
        <taxon>Embryophyta</taxon>
        <taxon>Tracheophyta</taxon>
        <taxon>Spermatophyta</taxon>
        <taxon>Magnoliopsida</taxon>
        <taxon>Amborellales</taxon>
        <taxon>Amborellaceae</taxon>
        <taxon>Amborella</taxon>
    </lineage>
</organism>
<dbReference type="Gramene" id="ERN18498">
    <property type="protein sequence ID" value="ERN18498"/>
    <property type="gene ID" value="AMTR_s00065p00015770"/>
</dbReference>
<evidence type="ECO:0000259" key="1">
    <source>
        <dbReference type="PROSITE" id="PS51485"/>
    </source>
</evidence>
<protein>
    <recommendedName>
        <fullName evidence="1">Phytocyanin domain-containing protein</fullName>
    </recommendedName>
</protein>
<dbReference type="Pfam" id="PF02298">
    <property type="entry name" value="Cu_bind_like"/>
    <property type="match status" value="1"/>
</dbReference>
<feature type="domain" description="Phytocyanin" evidence="1">
    <location>
        <begin position="1"/>
        <end position="39"/>
    </location>
</feature>
<accession>U5DDK9</accession>
<dbReference type="PROSITE" id="PS51485">
    <property type="entry name" value="PHYTOCYANIN"/>
    <property type="match status" value="1"/>
</dbReference>
<dbReference type="HOGENOM" id="CLU_3127011_0_0_1"/>
<dbReference type="InterPro" id="IPR008972">
    <property type="entry name" value="Cupredoxin"/>
</dbReference>
<evidence type="ECO:0000313" key="3">
    <source>
        <dbReference type="Proteomes" id="UP000017836"/>
    </source>
</evidence>
<dbReference type="Gene3D" id="2.60.40.420">
    <property type="entry name" value="Cupredoxins - blue copper proteins"/>
    <property type="match status" value="1"/>
</dbReference>
<name>U5DDK9_AMBTC</name>
<dbReference type="SUPFAM" id="SSF49503">
    <property type="entry name" value="Cupredoxins"/>
    <property type="match status" value="1"/>
</dbReference>
<dbReference type="GO" id="GO:0009055">
    <property type="term" value="F:electron transfer activity"/>
    <property type="evidence" value="ECO:0007669"/>
    <property type="project" value="InterPro"/>
</dbReference>
<evidence type="ECO:0000313" key="2">
    <source>
        <dbReference type="EMBL" id="ERN18498.1"/>
    </source>
</evidence>
<dbReference type="EMBL" id="KI392088">
    <property type="protein sequence ID" value="ERN18498.1"/>
    <property type="molecule type" value="Genomic_DNA"/>
</dbReference>
<sequence>MDSGSDEITLASPGNKWYICAFGQHCGVGGQKLKITVSERALAPAPLGPV</sequence>
<dbReference type="InterPro" id="IPR003245">
    <property type="entry name" value="Phytocyanin_dom"/>
</dbReference>